<dbReference type="InParanoid" id="A0A1D6EAA6"/>
<name>A0A1D6EAA6_MAIZE</name>
<evidence type="ECO:0000256" key="1">
    <source>
        <dbReference type="SAM" id="MobiDB-lite"/>
    </source>
</evidence>
<protein>
    <submittedName>
        <fullName evidence="2">Uncharacterized protein</fullName>
    </submittedName>
</protein>
<dbReference type="ExpressionAtlas" id="A0A1D6EAA6">
    <property type="expression patterns" value="baseline and differential"/>
</dbReference>
<dbReference type="STRING" id="4577.A0A1D6EAA6"/>
<organism evidence="2">
    <name type="scientific">Zea mays</name>
    <name type="common">Maize</name>
    <dbReference type="NCBI Taxonomy" id="4577"/>
    <lineage>
        <taxon>Eukaryota</taxon>
        <taxon>Viridiplantae</taxon>
        <taxon>Streptophyta</taxon>
        <taxon>Embryophyta</taxon>
        <taxon>Tracheophyta</taxon>
        <taxon>Spermatophyta</taxon>
        <taxon>Magnoliopsida</taxon>
        <taxon>Liliopsida</taxon>
        <taxon>Poales</taxon>
        <taxon>Poaceae</taxon>
        <taxon>PACMAD clade</taxon>
        <taxon>Panicoideae</taxon>
        <taxon>Andropogonodae</taxon>
        <taxon>Andropogoneae</taxon>
        <taxon>Tripsacinae</taxon>
        <taxon>Zea</taxon>
    </lineage>
</organism>
<accession>A0A1D6EAA6</accession>
<dbReference type="AlphaFoldDB" id="A0A1D6EAA6"/>
<feature type="compositionally biased region" description="Basic and acidic residues" evidence="1">
    <location>
        <begin position="1"/>
        <end position="10"/>
    </location>
</feature>
<gene>
    <name evidence="2" type="ORF">ZEAMMB73_Zm00001d003636</name>
</gene>
<dbReference type="EMBL" id="CM007648">
    <property type="protein sequence ID" value="ONM17314.1"/>
    <property type="molecule type" value="Genomic_DNA"/>
</dbReference>
<dbReference type="PaxDb" id="4577-GRMZM2G155274_P02"/>
<evidence type="ECO:0000313" key="2">
    <source>
        <dbReference type="EMBL" id="ONM17314.1"/>
    </source>
</evidence>
<sequence>MKGDYHRKDAAGSTMNPYKADQVSSDCSPLLEAGQAESLGTELLEMVPSREEEIKLKEYREDTVSTFVVDDYIYVWMMKTVLLDVKSTNTIVQIKSKIGALEGIGLLLSTCGGVWPTSPGWRAAASRAPPIEDNSEGRDGLLWWRDLARCHAGEVSIVVAQIK</sequence>
<proteinExistence type="predicted"/>
<reference evidence="2" key="1">
    <citation type="submission" date="2015-12" db="EMBL/GenBank/DDBJ databases">
        <title>Update maize B73 reference genome by single molecule sequencing technologies.</title>
        <authorList>
            <consortium name="Maize Genome Sequencing Project"/>
            <person name="Ware D."/>
        </authorList>
    </citation>
    <scope>NUCLEOTIDE SEQUENCE [LARGE SCALE GENOMIC DNA]</scope>
    <source>
        <tissue evidence="2">Seedling</tissue>
    </source>
</reference>
<feature type="region of interest" description="Disordered" evidence="1">
    <location>
        <begin position="1"/>
        <end position="20"/>
    </location>
</feature>